<dbReference type="EMBL" id="MN738952">
    <property type="protein sequence ID" value="QHT32879.1"/>
    <property type="molecule type" value="Genomic_DNA"/>
</dbReference>
<dbReference type="AlphaFoldDB" id="A0A6C0EX53"/>
<dbReference type="PROSITE" id="PS51635">
    <property type="entry name" value="PNPLA"/>
    <property type="match status" value="1"/>
</dbReference>
<keyword evidence="1" id="KW-0443">Lipid metabolism</keyword>
<evidence type="ECO:0000259" key="2">
    <source>
        <dbReference type="PROSITE" id="PS51635"/>
    </source>
</evidence>
<dbReference type="InterPro" id="IPR002641">
    <property type="entry name" value="PNPLA_dom"/>
</dbReference>
<accession>A0A6C0EX53</accession>
<feature type="domain" description="PNPLA" evidence="2">
    <location>
        <begin position="6"/>
        <end position="190"/>
    </location>
</feature>
<evidence type="ECO:0000313" key="3">
    <source>
        <dbReference type="EMBL" id="QHT32879.1"/>
    </source>
</evidence>
<evidence type="ECO:0000256" key="1">
    <source>
        <dbReference type="ARBA" id="ARBA00023098"/>
    </source>
</evidence>
<dbReference type="Pfam" id="PF01734">
    <property type="entry name" value="Patatin"/>
    <property type="match status" value="1"/>
</dbReference>
<dbReference type="PANTHER" id="PTHR46394">
    <property type="entry name" value="ANNEXIN"/>
    <property type="match status" value="1"/>
</dbReference>
<sequence>MTIKYLVLSGGGPNAIKGLGALQHLEQNAYWNITDVEKIYGTSAGAIIAVLLALKFDWAAISDYIIKRPWHEAYPFQINQFFVAYTKKGLYDSDVFVTFFKPFFKARDISMNITMQEFYEYSKIELHFFTLEINQFVVEDISYKTHPELSLLHAIHMSSALPIIISPVCLGDKCYMDGGVTTNYPLSYCLEQNPDVNEILGFRNQYERPENNIVDNESTILDYIINFVNKLIFNVDTEGRQISIPHEVIYKTASMSLSFIKSAISSQIIRQELFDNGIKAAEEFLLARSIMSAELLRLPSRCAVTTEFNHSPISL</sequence>
<protein>
    <recommendedName>
        <fullName evidence="2">PNPLA domain-containing protein</fullName>
    </recommendedName>
</protein>
<dbReference type="GO" id="GO:0006629">
    <property type="term" value="P:lipid metabolic process"/>
    <property type="evidence" value="ECO:0007669"/>
    <property type="project" value="UniProtKB-KW"/>
</dbReference>
<name>A0A6C0EX53_9ZZZZ</name>
<reference evidence="3" key="1">
    <citation type="journal article" date="2020" name="Nature">
        <title>Giant virus diversity and host interactions through global metagenomics.</title>
        <authorList>
            <person name="Schulz F."/>
            <person name="Roux S."/>
            <person name="Paez-Espino D."/>
            <person name="Jungbluth S."/>
            <person name="Walsh D.A."/>
            <person name="Denef V.J."/>
            <person name="McMahon K.D."/>
            <person name="Konstantinidis K.T."/>
            <person name="Eloe-Fadrosh E.A."/>
            <person name="Kyrpides N.C."/>
            <person name="Woyke T."/>
        </authorList>
    </citation>
    <scope>NUCLEOTIDE SEQUENCE</scope>
    <source>
        <strain evidence="3">GVMAG-M-3300009161-30</strain>
    </source>
</reference>
<dbReference type="InterPro" id="IPR016035">
    <property type="entry name" value="Acyl_Trfase/lysoPLipase"/>
</dbReference>
<dbReference type="SUPFAM" id="SSF52151">
    <property type="entry name" value="FabD/lysophospholipase-like"/>
    <property type="match status" value="1"/>
</dbReference>
<proteinExistence type="predicted"/>
<organism evidence="3">
    <name type="scientific">viral metagenome</name>
    <dbReference type="NCBI Taxonomy" id="1070528"/>
    <lineage>
        <taxon>unclassified sequences</taxon>
        <taxon>metagenomes</taxon>
        <taxon>organismal metagenomes</taxon>
    </lineage>
</organism>
<dbReference type="InterPro" id="IPR052580">
    <property type="entry name" value="Lipid_Hydrolase"/>
</dbReference>
<dbReference type="Gene3D" id="3.40.1090.10">
    <property type="entry name" value="Cytosolic phospholipase A2 catalytic domain"/>
    <property type="match status" value="2"/>
</dbReference>
<dbReference type="PANTHER" id="PTHR46394:SF1">
    <property type="entry name" value="PNPLA DOMAIN-CONTAINING PROTEIN"/>
    <property type="match status" value="1"/>
</dbReference>